<evidence type="ECO:0000313" key="7">
    <source>
        <dbReference type="Proteomes" id="UP001151582"/>
    </source>
</evidence>
<comment type="similarity">
    <text evidence="3">Belongs to the ABC transporter superfamily. ABCB family. Heavy Metal importer (TC 3.A.1.210) subfamily.</text>
</comment>
<dbReference type="PANTHER" id="PTHR24221:SF654">
    <property type="entry name" value="ATP-BINDING CASSETTE SUB-FAMILY B MEMBER 6"/>
    <property type="match status" value="1"/>
</dbReference>
<dbReference type="InterPro" id="IPR027417">
    <property type="entry name" value="P-loop_NTPase"/>
</dbReference>
<comment type="caution">
    <text evidence="6">The sequence shown here is derived from an EMBL/GenBank/DDBJ whole genome shotgun (WGS) entry which is preliminary data.</text>
</comment>
<keyword evidence="4" id="KW-1133">Transmembrane helix</keyword>
<evidence type="ECO:0000256" key="4">
    <source>
        <dbReference type="SAM" id="Phobius"/>
    </source>
</evidence>
<feature type="domain" description="ABC transporter" evidence="5">
    <location>
        <begin position="639"/>
        <end position="875"/>
    </location>
</feature>
<feature type="transmembrane region" description="Helical" evidence="4">
    <location>
        <begin position="207"/>
        <end position="226"/>
    </location>
</feature>
<evidence type="ECO:0000259" key="5">
    <source>
        <dbReference type="PROSITE" id="PS50893"/>
    </source>
</evidence>
<gene>
    <name evidence="6" type="ORF">H4R34_001747</name>
</gene>
<dbReference type="PANTHER" id="PTHR24221">
    <property type="entry name" value="ATP-BINDING CASSETTE SUB-FAMILY B"/>
    <property type="match status" value="1"/>
</dbReference>
<keyword evidence="2" id="KW-0067">ATP-binding</keyword>
<feature type="transmembrane region" description="Helical" evidence="4">
    <location>
        <begin position="12"/>
        <end position="32"/>
    </location>
</feature>
<dbReference type="Proteomes" id="UP001151582">
    <property type="component" value="Unassembled WGS sequence"/>
</dbReference>
<name>A0A9W8EAM7_9FUNG</name>
<sequence length="895" mass="100915">MAVVSTPLPMLPVAMSAMLAMFIGLSLSYWWASTLAHTSMSPIALVVLGYRYHRTRQQLYQPSTGSLSHPPKGQYNPSLHRAIHQAVMVDDLHRTYVLALVLYELWVGLVVGAWGLPPSETPGLSVWYGLQLVSAAVWLGWYCMCWAYTVPNPRQALYLPSEYQASTQLVLDIWYYWALSLGGLTFVNEVGSYGMLRVASQPFVWSSYNLLAWGRVALVVLFNGYLRHLVQFADPLRSTSVDPQTLPNSPRLRFPWWQRVMRWCPDFLVPSTPNKPISAIEHDEPLSAGVGYNLFSQQVPWEALWQMWQRFPRAANWLIACTIGLALLMPLDLGVSRFKYHLNHQLNDAIRQQEPILALYLISQGGPWLLSEALLRSKAWLSHRISGHLNNEVAGPLYSQYLDQSIRYTRTHHSMHIALSNLQHNGVFGVLTTTLSSGVVAAIANFVWPLWFIAQHYDLRIVAFFAAYFIVYTTAYWVAIAYYHCTFLLQRRSTTIQSYIAKLLDHKMIKLVHRQSSKYYHLNQAVLLPLLGSSPMWKHPLAFSPSVVDSGLALVAKLAVMAFYVLCAPTSPTRLTELLAGLEILREFHNGVRQVLRLPTLLPSALNRAFQWLMEFSDPLDVPDPSKPMPVPVDSLGDIEFSHVDFGYTVDNLILRDVSFRVPAGCKVAVVGPSGCGKTTLLRLMARLYDVQGGEIRMGNHGIRDYSQYELRKHMGFVPQTVSFFSQSIHFNIAYGQLNQGRLGTRSEVVEGAKLTQIDQVIEQLSDGYDTELRAGTLSSGEQQRLGLARGLNRACQIMLLDETTANLDSKTEELVLQSAFSKLQKATVFMATHRMPILQTMDWAIVLDKGRVVQCGPIKELLNNPKGLLSRMANLYYCKTPDTNHCNLKPQCQK</sequence>
<dbReference type="GO" id="GO:0042626">
    <property type="term" value="F:ATPase-coupled transmembrane transporter activity"/>
    <property type="evidence" value="ECO:0007669"/>
    <property type="project" value="TreeGrafter"/>
</dbReference>
<dbReference type="SUPFAM" id="SSF52540">
    <property type="entry name" value="P-loop containing nucleoside triphosphate hydrolases"/>
    <property type="match status" value="1"/>
</dbReference>
<dbReference type="Gene3D" id="3.40.50.300">
    <property type="entry name" value="P-loop containing nucleotide triphosphate hydrolases"/>
    <property type="match status" value="1"/>
</dbReference>
<evidence type="ECO:0000313" key="6">
    <source>
        <dbReference type="EMBL" id="KAJ1982337.1"/>
    </source>
</evidence>
<proteinExistence type="inferred from homology"/>
<keyword evidence="4" id="KW-0472">Membrane</keyword>
<keyword evidence="4" id="KW-0812">Transmembrane</keyword>
<keyword evidence="7" id="KW-1185">Reference proteome</keyword>
<dbReference type="SMART" id="SM00382">
    <property type="entry name" value="AAA"/>
    <property type="match status" value="1"/>
</dbReference>
<dbReference type="PROSITE" id="PS00211">
    <property type="entry name" value="ABC_TRANSPORTER_1"/>
    <property type="match status" value="1"/>
</dbReference>
<keyword evidence="1" id="KW-0547">Nucleotide-binding</keyword>
<feature type="transmembrane region" description="Helical" evidence="4">
    <location>
        <begin position="427"/>
        <end position="453"/>
    </location>
</feature>
<dbReference type="AlphaFoldDB" id="A0A9W8EAM7"/>
<dbReference type="InterPro" id="IPR017871">
    <property type="entry name" value="ABC_transporter-like_CS"/>
</dbReference>
<protein>
    <recommendedName>
        <fullName evidence="5">ABC transporter domain-containing protein</fullName>
    </recommendedName>
</protein>
<dbReference type="Pfam" id="PF00005">
    <property type="entry name" value="ABC_tran"/>
    <property type="match status" value="1"/>
</dbReference>
<reference evidence="6" key="1">
    <citation type="submission" date="2022-07" db="EMBL/GenBank/DDBJ databases">
        <title>Phylogenomic reconstructions and comparative analyses of Kickxellomycotina fungi.</title>
        <authorList>
            <person name="Reynolds N.K."/>
            <person name="Stajich J.E."/>
            <person name="Barry K."/>
            <person name="Grigoriev I.V."/>
            <person name="Crous P."/>
            <person name="Smith M.E."/>
        </authorList>
    </citation>
    <scope>NUCLEOTIDE SEQUENCE</scope>
    <source>
        <strain evidence="6">RSA 567</strain>
    </source>
</reference>
<organism evidence="6 7">
    <name type="scientific">Dimargaris verticillata</name>
    <dbReference type="NCBI Taxonomy" id="2761393"/>
    <lineage>
        <taxon>Eukaryota</taxon>
        <taxon>Fungi</taxon>
        <taxon>Fungi incertae sedis</taxon>
        <taxon>Zoopagomycota</taxon>
        <taxon>Kickxellomycotina</taxon>
        <taxon>Dimargaritomycetes</taxon>
        <taxon>Dimargaritales</taxon>
        <taxon>Dimargaritaceae</taxon>
        <taxon>Dimargaris</taxon>
    </lineage>
</organism>
<dbReference type="EMBL" id="JANBQB010000093">
    <property type="protein sequence ID" value="KAJ1982337.1"/>
    <property type="molecule type" value="Genomic_DNA"/>
</dbReference>
<dbReference type="GO" id="GO:0005524">
    <property type="term" value="F:ATP binding"/>
    <property type="evidence" value="ECO:0007669"/>
    <property type="project" value="UniProtKB-KW"/>
</dbReference>
<accession>A0A9W8EAM7</accession>
<dbReference type="InterPro" id="IPR003439">
    <property type="entry name" value="ABC_transporter-like_ATP-bd"/>
</dbReference>
<dbReference type="OrthoDB" id="6500128at2759"/>
<evidence type="ECO:0000256" key="1">
    <source>
        <dbReference type="ARBA" id="ARBA00022741"/>
    </source>
</evidence>
<dbReference type="InterPro" id="IPR039421">
    <property type="entry name" value="Type_1_exporter"/>
</dbReference>
<dbReference type="GO" id="GO:0016887">
    <property type="term" value="F:ATP hydrolysis activity"/>
    <property type="evidence" value="ECO:0007669"/>
    <property type="project" value="InterPro"/>
</dbReference>
<evidence type="ECO:0000256" key="2">
    <source>
        <dbReference type="ARBA" id="ARBA00022840"/>
    </source>
</evidence>
<evidence type="ECO:0000256" key="3">
    <source>
        <dbReference type="ARBA" id="ARBA00024363"/>
    </source>
</evidence>
<dbReference type="InterPro" id="IPR003593">
    <property type="entry name" value="AAA+_ATPase"/>
</dbReference>
<feature type="transmembrane region" description="Helical" evidence="4">
    <location>
        <begin position="96"/>
        <end position="116"/>
    </location>
</feature>
<dbReference type="PROSITE" id="PS50893">
    <property type="entry name" value="ABC_TRANSPORTER_2"/>
    <property type="match status" value="1"/>
</dbReference>
<feature type="transmembrane region" description="Helical" evidence="4">
    <location>
        <begin position="459"/>
        <end position="483"/>
    </location>
</feature>
<feature type="transmembrane region" description="Helical" evidence="4">
    <location>
        <begin position="314"/>
        <end position="335"/>
    </location>
</feature>
<feature type="transmembrane region" description="Helical" evidence="4">
    <location>
        <begin position="128"/>
        <end position="148"/>
    </location>
</feature>
<feature type="transmembrane region" description="Helical" evidence="4">
    <location>
        <begin position="169"/>
        <end position="187"/>
    </location>
</feature>